<dbReference type="AlphaFoldDB" id="A0A0N1H848"/>
<evidence type="ECO:0000256" key="9">
    <source>
        <dbReference type="ARBA" id="ARBA00055157"/>
    </source>
</evidence>
<evidence type="ECO:0000256" key="8">
    <source>
        <dbReference type="ARBA" id="ARBA00023242"/>
    </source>
</evidence>
<dbReference type="Pfam" id="PF13921">
    <property type="entry name" value="Myb_DNA-bind_6"/>
    <property type="match status" value="1"/>
</dbReference>
<feature type="compositionally biased region" description="Basic and acidic residues" evidence="10">
    <location>
        <begin position="244"/>
        <end position="256"/>
    </location>
</feature>
<evidence type="ECO:0000256" key="2">
    <source>
        <dbReference type="ARBA" id="ARBA00011524"/>
    </source>
</evidence>
<evidence type="ECO:0000256" key="7">
    <source>
        <dbReference type="ARBA" id="ARBA00023187"/>
    </source>
</evidence>
<protein>
    <submittedName>
        <fullName evidence="13">Pre-mRNA-splicing factor cef1</fullName>
    </submittedName>
</protein>
<evidence type="ECO:0000259" key="12">
    <source>
        <dbReference type="PROSITE" id="PS51294"/>
    </source>
</evidence>
<gene>
    <name evidence="13" type="ORF">AB675_4506</name>
</gene>
<feature type="compositionally biased region" description="Low complexity" evidence="10">
    <location>
        <begin position="284"/>
        <end position="297"/>
    </location>
</feature>
<evidence type="ECO:0000256" key="3">
    <source>
        <dbReference type="ARBA" id="ARBA00022664"/>
    </source>
</evidence>
<evidence type="ECO:0000259" key="11">
    <source>
        <dbReference type="PROSITE" id="PS50090"/>
    </source>
</evidence>
<dbReference type="Gene3D" id="1.10.10.60">
    <property type="entry name" value="Homeodomain-like"/>
    <property type="match status" value="2"/>
</dbReference>
<dbReference type="OrthoDB" id="1410009at2759"/>
<dbReference type="CDD" id="cd00167">
    <property type="entry name" value="SANT"/>
    <property type="match status" value="1"/>
</dbReference>
<comment type="function">
    <text evidence="9">Involved in pre-mRNA splicing and cell cycle control.</text>
</comment>
<dbReference type="InterPro" id="IPR001005">
    <property type="entry name" value="SANT/Myb"/>
</dbReference>
<feature type="domain" description="HTH myb-type" evidence="12">
    <location>
        <begin position="57"/>
        <end position="106"/>
    </location>
</feature>
<organism evidence="13 14">
    <name type="scientific">Cyphellophora attinorum</name>
    <dbReference type="NCBI Taxonomy" id="1664694"/>
    <lineage>
        <taxon>Eukaryota</taxon>
        <taxon>Fungi</taxon>
        <taxon>Dikarya</taxon>
        <taxon>Ascomycota</taxon>
        <taxon>Pezizomycotina</taxon>
        <taxon>Eurotiomycetes</taxon>
        <taxon>Chaetothyriomycetidae</taxon>
        <taxon>Chaetothyriales</taxon>
        <taxon>Cyphellophoraceae</taxon>
        <taxon>Cyphellophora</taxon>
    </lineage>
</organism>
<dbReference type="Pfam" id="PF11831">
    <property type="entry name" value="Myb_Cef"/>
    <property type="match status" value="1"/>
</dbReference>
<comment type="caution">
    <text evidence="13">The sequence shown here is derived from an EMBL/GenBank/DDBJ whole genome shotgun (WGS) entry which is preliminary data.</text>
</comment>
<feature type="domain" description="Myb-like" evidence="11">
    <location>
        <begin position="1"/>
        <end position="52"/>
    </location>
</feature>
<comment type="subunit">
    <text evidence="2">Associated with the spliceosome.</text>
</comment>
<dbReference type="VEuPathDB" id="FungiDB:AB675_4506"/>
<feature type="region of interest" description="Disordered" evidence="10">
    <location>
        <begin position="241"/>
        <end position="307"/>
    </location>
</feature>
<dbReference type="GO" id="GO:0000974">
    <property type="term" value="C:Prp19 complex"/>
    <property type="evidence" value="ECO:0007669"/>
    <property type="project" value="InterPro"/>
</dbReference>
<dbReference type="PANTHER" id="PTHR45885">
    <property type="entry name" value="CELL DIVISION CYCLE 5-LIKE PROTEIN"/>
    <property type="match status" value="1"/>
</dbReference>
<evidence type="ECO:0000256" key="1">
    <source>
        <dbReference type="ARBA" id="ARBA00010506"/>
    </source>
</evidence>
<dbReference type="InterPro" id="IPR009057">
    <property type="entry name" value="Homeodomain-like_sf"/>
</dbReference>
<keyword evidence="14" id="KW-1185">Reference proteome</keyword>
<evidence type="ECO:0000313" key="13">
    <source>
        <dbReference type="EMBL" id="KPI39134.1"/>
    </source>
</evidence>
<keyword evidence="4" id="KW-0747">Spliceosome</keyword>
<dbReference type="CDD" id="cd11659">
    <property type="entry name" value="SANT_CDC5_II"/>
    <property type="match status" value="1"/>
</dbReference>
<evidence type="ECO:0000256" key="6">
    <source>
        <dbReference type="ARBA" id="ARBA00023125"/>
    </source>
</evidence>
<evidence type="ECO:0000313" key="14">
    <source>
        <dbReference type="Proteomes" id="UP000038010"/>
    </source>
</evidence>
<dbReference type="InterPro" id="IPR017930">
    <property type="entry name" value="Myb_dom"/>
</dbReference>
<dbReference type="GO" id="GO:0000398">
    <property type="term" value="P:mRNA splicing, via spliceosome"/>
    <property type="evidence" value="ECO:0007669"/>
    <property type="project" value="InterPro"/>
</dbReference>
<evidence type="ECO:0000256" key="10">
    <source>
        <dbReference type="SAM" id="MobiDB-lite"/>
    </source>
</evidence>
<feature type="compositionally biased region" description="Basic and acidic residues" evidence="10">
    <location>
        <begin position="129"/>
        <end position="152"/>
    </location>
</feature>
<keyword evidence="6" id="KW-0238">DNA-binding</keyword>
<keyword evidence="3" id="KW-0507">mRNA processing</keyword>
<dbReference type="STRING" id="1664694.A0A0N1H848"/>
<feature type="domain" description="Myb-like" evidence="11">
    <location>
        <begin position="53"/>
        <end position="102"/>
    </location>
</feature>
<proteinExistence type="inferred from homology"/>
<dbReference type="EMBL" id="LFJN01000016">
    <property type="protein sequence ID" value="KPI39134.1"/>
    <property type="molecule type" value="Genomic_DNA"/>
</dbReference>
<accession>A0A0N1H848</accession>
<feature type="compositionally biased region" description="Basic and acidic residues" evidence="10">
    <location>
        <begin position="263"/>
        <end position="283"/>
    </location>
</feature>
<name>A0A0N1H848_9EURO</name>
<keyword evidence="8" id="KW-0539">Nucleus</keyword>
<dbReference type="FunFam" id="1.10.10.60:FF:000021">
    <property type="entry name" value="CDC5 cell division cycle 5-like"/>
    <property type="match status" value="1"/>
</dbReference>
<sequence length="730" mass="81096">MPVVKGGVWTNIEDEILKAAVSKYGLSQWARVSSLLARKTAKQCKARWTQWLDPGIKKTEWSKEEDEKLLHLAKLMPTQWQTIGPIVGRTATQCLERYQRLLDDAEAAENDELGLGGPDGGETAAPTGDDVRKLRPGETDPDPESKPARPDTIDLDEDEKEMLSEARARLANTQGKKAKRKARERQLEESRRLAVLQKRRELKNAGINIKITTRKKGQMDYNADIPFEKAPAAGFHDTLEEEATNERERESFDPRKQQLARKRQGDQDEDKDPKRQKQDKDKAAAAVAARAGQMQQMREADRRNSRKVLSLPAPQVNEEQLEDIVKMGMSGDRAVMAAGEDATDTQRLTGGYANTLGQTPLRTPRAAPQDDHIANEIRNIRALTNTQSSLLGGDNTPLAEGQASTGFDGIAPRRDQMVTPNPMATPMRNGVNGVGATPLRLGTPRDNYALNASEQVTKASLRAKLASLPKPKAVSWELEELPDEKAENHEPVITEEDQEEIDRRTREAQEKLRLEQFKRESSVFQKALPRPKSVNFTALSKAALSHADPIEAQIASEAALLMANDAYKHGLLDAARAAIAKEVASDPAREAAHKQSMEAYFADLDANTDMPHALPPSAPASAYHTPFAATNTAIHALAEQDSKTEALLKKLHGGYMARQKMLRKSIVERFDEIRTKRTELECFRNLKLGEDAALGRRLEGLREEVGVVMRREREAQEEFRQLKEGAVNGS</sequence>
<dbReference type="InterPro" id="IPR047240">
    <property type="entry name" value="SANT_CDC5L_II"/>
</dbReference>
<dbReference type="PROSITE" id="PS51294">
    <property type="entry name" value="HTH_MYB"/>
    <property type="match status" value="2"/>
</dbReference>
<dbReference type="PROSITE" id="PS50090">
    <property type="entry name" value="MYB_LIKE"/>
    <property type="match status" value="2"/>
</dbReference>
<dbReference type="Proteomes" id="UP000038010">
    <property type="component" value="Unassembled WGS sequence"/>
</dbReference>
<keyword evidence="5" id="KW-0677">Repeat</keyword>
<dbReference type="RefSeq" id="XP_017999097.1">
    <property type="nucleotide sequence ID" value="XM_018144648.1"/>
</dbReference>
<keyword evidence="7" id="KW-0508">mRNA splicing</keyword>
<feature type="domain" description="HTH myb-type" evidence="12">
    <location>
        <begin position="1"/>
        <end position="56"/>
    </location>
</feature>
<dbReference type="SMART" id="SM00717">
    <property type="entry name" value="SANT"/>
    <property type="match status" value="2"/>
</dbReference>
<dbReference type="InterPro" id="IPR047242">
    <property type="entry name" value="CDC5L/Cef1"/>
</dbReference>
<dbReference type="SUPFAM" id="SSF46689">
    <property type="entry name" value="Homeodomain-like"/>
    <property type="match status" value="1"/>
</dbReference>
<comment type="similarity">
    <text evidence="1">Belongs to the CEF1 family.</text>
</comment>
<feature type="region of interest" description="Disordered" evidence="10">
    <location>
        <begin position="110"/>
        <end position="191"/>
    </location>
</feature>
<reference evidence="13 14" key="1">
    <citation type="submission" date="2015-06" db="EMBL/GenBank/DDBJ databases">
        <title>Draft genome of the ant-associated black yeast Phialophora attae CBS 131958.</title>
        <authorList>
            <person name="Moreno L.F."/>
            <person name="Stielow B.J."/>
            <person name="de Hoog S."/>
            <person name="Vicente V.A."/>
            <person name="Weiss V.A."/>
            <person name="de Vries M."/>
            <person name="Cruz L.M."/>
            <person name="Souza E.M."/>
        </authorList>
    </citation>
    <scope>NUCLEOTIDE SEQUENCE [LARGE SCALE GENOMIC DNA]</scope>
    <source>
        <strain evidence="13 14">CBS 131958</strain>
    </source>
</reference>
<evidence type="ECO:0000256" key="5">
    <source>
        <dbReference type="ARBA" id="ARBA00022737"/>
    </source>
</evidence>
<evidence type="ECO:0000256" key="4">
    <source>
        <dbReference type="ARBA" id="ARBA00022728"/>
    </source>
</evidence>
<dbReference type="InterPro" id="IPR021786">
    <property type="entry name" value="Cdc5p/Cef1_C"/>
</dbReference>
<dbReference type="GO" id="GO:0003677">
    <property type="term" value="F:DNA binding"/>
    <property type="evidence" value="ECO:0007669"/>
    <property type="project" value="UniProtKB-KW"/>
</dbReference>
<dbReference type="GO" id="GO:0005681">
    <property type="term" value="C:spliceosomal complex"/>
    <property type="evidence" value="ECO:0007669"/>
    <property type="project" value="UniProtKB-KW"/>
</dbReference>
<dbReference type="PANTHER" id="PTHR45885:SF1">
    <property type="entry name" value="CELL DIVISION CYCLE 5-LIKE PROTEIN"/>
    <property type="match status" value="1"/>
</dbReference>
<dbReference type="GeneID" id="28736528"/>